<reference evidence="1 2" key="1">
    <citation type="submission" date="2019-01" db="EMBL/GenBank/DDBJ databases">
        <title>Genome sequencing of the rare red list fungi Fomitopsis rosea.</title>
        <authorList>
            <person name="Buettner E."/>
            <person name="Kellner H."/>
        </authorList>
    </citation>
    <scope>NUCLEOTIDE SEQUENCE [LARGE SCALE GENOMIC DNA]</scope>
    <source>
        <strain evidence="1 2">DSM 105464</strain>
    </source>
</reference>
<dbReference type="STRING" id="34475.A0A4Y9YBW7"/>
<feature type="non-terminal residue" evidence="1">
    <location>
        <position position="1"/>
    </location>
</feature>
<accession>A0A4Y9YBW7</accession>
<dbReference type="EMBL" id="SEKV01000300">
    <property type="protein sequence ID" value="TFY59510.1"/>
    <property type="molecule type" value="Genomic_DNA"/>
</dbReference>
<organism evidence="1 2">
    <name type="scientific">Rhodofomes roseus</name>
    <dbReference type="NCBI Taxonomy" id="34475"/>
    <lineage>
        <taxon>Eukaryota</taxon>
        <taxon>Fungi</taxon>
        <taxon>Dikarya</taxon>
        <taxon>Basidiomycota</taxon>
        <taxon>Agaricomycotina</taxon>
        <taxon>Agaricomycetes</taxon>
        <taxon>Polyporales</taxon>
        <taxon>Rhodofomes</taxon>
    </lineage>
</organism>
<proteinExistence type="predicted"/>
<evidence type="ECO:0000313" key="2">
    <source>
        <dbReference type="Proteomes" id="UP000298390"/>
    </source>
</evidence>
<dbReference type="AlphaFoldDB" id="A0A4Y9YBW7"/>
<dbReference type="Proteomes" id="UP000298390">
    <property type="component" value="Unassembled WGS sequence"/>
</dbReference>
<comment type="caution">
    <text evidence="1">The sequence shown here is derived from an EMBL/GenBank/DDBJ whole genome shotgun (WGS) entry which is preliminary data.</text>
</comment>
<name>A0A4Y9YBW7_9APHY</name>
<sequence>EQYVDRSGLVLDASLPYESRPAQERRIVFDAEEEAEASVAMVVHVAENGAEHRITYCSGFALSAPKLAEGQALYVTCAHTLEEVRALLAGVWMVD</sequence>
<protein>
    <submittedName>
        <fullName evidence="1">Uncharacterized protein</fullName>
    </submittedName>
</protein>
<gene>
    <name evidence="1" type="ORF">EVJ58_g5723</name>
</gene>
<evidence type="ECO:0000313" key="1">
    <source>
        <dbReference type="EMBL" id="TFY59510.1"/>
    </source>
</evidence>